<evidence type="ECO:0000256" key="1">
    <source>
        <dbReference type="PROSITE-ProRule" id="PRU00076"/>
    </source>
</evidence>
<feature type="disulfide bond" evidence="1">
    <location>
        <begin position="278"/>
        <end position="287"/>
    </location>
</feature>
<feature type="non-terminal residue" evidence="4">
    <location>
        <position position="1"/>
    </location>
</feature>
<dbReference type="CDD" id="cd00037">
    <property type="entry name" value="CLECT"/>
    <property type="match status" value="1"/>
</dbReference>
<evidence type="ECO:0000313" key="5">
    <source>
        <dbReference type="Proteomes" id="UP001328107"/>
    </source>
</evidence>
<keyword evidence="1" id="KW-0245">EGF-like domain</keyword>
<organism evidence="4 5">
    <name type="scientific">Pristionchus mayeri</name>
    <dbReference type="NCBI Taxonomy" id="1317129"/>
    <lineage>
        <taxon>Eukaryota</taxon>
        <taxon>Metazoa</taxon>
        <taxon>Ecdysozoa</taxon>
        <taxon>Nematoda</taxon>
        <taxon>Chromadorea</taxon>
        <taxon>Rhabditida</taxon>
        <taxon>Rhabditina</taxon>
        <taxon>Diplogasteromorpha</taxon>
        <taxon>Diplogasteroidea</taxon>
        <taxon>Neodiplogasteridae</taxon>
        <taxon>Pristionchus</taxon>
    </lineage>
</organism>
<name>A0AAN5I9X9_9BILA</name>
<dbReference type="InterPro" id="IPR053295">
    <property type="entry name" value="Innate_immunity_reg"/>
</dbReference>
<evidence type="ECO:0000313" key="4">
    <source>
        <dbReference type="EMBL" id="GMR58167.1"/>
    </source>
</evidence>
<comment type="caution">
    <text evidence="1">Lacks conserved residue(s) required for the propagation of feature annotation.</text>
</comment>
<dbReference type="PROSITE" id="PS00022">
    <property type="entry name" value="EGF_1"/>
    <property type="match status" value="1"/>
</dbReference>
<dbReference type="InterPro" id="IPR016186">
    <property type="entry name" value="C-type_lectin-like/link_sf"/>
</dbReference>
<dbReference type="PROSITE" id="PS01186">
    <property type="entry name" value="EGF_2"/>
    <property type="match status" value="1"/>
</dbReference>
<reference evidence="5" key="1">
    <citation type="submission" date="2022-10" db="EMBL/GenBank/DDBJ databases">
        <title>Genome assembly of Pristionchus species.</title>
        <authorList>
            <person name="Yoshida K."/>
            <person name="Sommer R.J."/>
        </authorList>
    </citation>
    <scope>NUCLEOTIDE SEQUENCE [LARGE SCALE GENOMIC DNA]</scope>
    <source>
        <strain evidence="5">RS5460</strain>
    </source>
</reference>
<dbReference type="Gene3D" id="3.10.100.10">
    <property type="entry name" value="Mannose-Binding Protein A, subunit A"/>
    <property type="match status" value="1"/>
</dbReference>
<keyword evidence="1" id="KW-1015">Disulfide bond</keyword>
<comment type="caution">
    <text evidence="4">The sequence shown here is derived from an EMBL/GenBank/DDBJ whole genome shotgun (WGS) entry which is preliminary data.</text>
</comment>
<evidence type="ECO:0008006" key="6">
    <source>
        <dbReference type="Google" id="ProtNLM"/>
    </source>
</evidence>
<dbReference type="AlphaFoldDB" id="A0AAN5I9X9"/>
<evidence type="ECO:0000259" key="3">
    <source>
        <dbReference type="PROSITE" id="PS50041"/>
    </source>
</evidence>
<dbReference type="Pfam" id="PF24415">
    <property type="entry name" value="Ig_Irg-7"/>
    <property type="match status" value="1"/>
</dbReference>
<dbReference type="EMBL" id="BTRK01000006">
    <property type="protein sequence ID" value="GMR58167.1"/>
    <property type="molecule type" value="Genomic_DNA"/>
</dbReference>
<dbReference type="SUPFAM" id="SSF56436">
    <property type="entry name" value="C-type lectin-like"/>
    <property type="match status" value="1"/>
</dbReference>
<dbReference type="PANTHER" id="PTHR47324:SF1">
    <property type="entry name" value="EGF-LIKE DOMAIN-CONTAINING PROTEIN-RELATED"/>
    <property type="match status" value="1"/>
</dbReference>
<keyword evidence="5" id="KW-1185">Reference proteome</keyword>
<dbReference type="InterPro" id="IPR057085">
    <property type="entry name" value="Ig_Irg-7"/>
</dbReference>
<accession>A0AAN5I9X9</accession>
<dbReference type="PROSITE" id="PS50041">
    <property type="entry name" value="C_TYPE_LECTIN_2"/>
    <property type="match status" value="1"/>
</dbReference>
<sequence length="715" mass="79252">GQKLWLGLQWTSEGWVRDDGTTMPVTVSRWDGGKEPDGSDGKTCAYFDPNAVNGYWFAEDCSIKYRAVCQKHMYNNDNAPSSIVDDDLAPGKCYLSVRVSEDAPAWRGCDVEVRVQSDLNIEFGFVDGLRKDSPHPVANVDSNSNRAVSSISIGEGRTDLSVLQHVLLRADSNQNLLLEAATFSYRFGCSYECYSQPLNCDLTNGQDFSVVHIGEDDTGNTFQRYSTSLCYEWHMCANSGVYSNGACLCPDYWTGENCQTPLCQNGGHLNEDGRSCRCTEGFGGDVCQFAQCHQNSHTHFSNDDKVLALIIEKSENTAASIRDIANNFQQLVDAIAAKESKWITTFILHTFTLSGSVDDTVVLKDVEDVITHLNQFADEAATMMGSCQQPLWEAVHGLFDVFISFLKGSEVLIISASSPLDADQATVLSTMELFDEGAPTVDFVHIDGVCEAESWMRDLEYFYWFFESTGGTMFRVEPATTAEGLIGFVPTRYAASLLTFQDGSNCQQNTMYIQVDTRIKQVYVTVGGKAGSISVIDPLGGQVQPTTIYASDEQRLWLIEPEYPGIYAVTISSQSQLCFPAIYGHGGAQVFLGFIQDTSTSDKPLPYAVYGRENFPVFHIMDRHDEEGPIAPVETLYFANIYVQTLWGTMGKMYDTDIDRRVGCSFEYIGKGFRCSSTDEMLLIMASGVDDNNQPFNRESIAWCKEADEPPHQPA</sequence>
<evidence type="ECO:0000259" key="2">
    <source>
        <dbReference type="PROSITE" id="PS50026"/>
    </source>
</evidence>
<protein>
    <recommendedName>
        <fullName evidence="6">C-type lectin</fullName>
    </recommendedName>
</protein>
<gene>
    <name evidence="4" type="ORF">PMAYCL1PPCAC_28362</name>
</gene>
<dbReference type="Pfam" id="PF00059">
    <property type="entry name" value="Lectin_C"/>
    <property type="match status" value="1"/>
</dbReference>
<dbReference type="InterPro" id="IPR016187">
    <property type="entry name" value="CTDL_fold"/>
</dbReference>
<feature type="domain" description="C-type lectin" evidence="3">
    <location>
        <begin position="1"/>
        <end position="70"/>
    </location>
</feature>
<dbReference type="InterPro" id="IPR000742">
    <property type="entry name" value="EGF"/>
</dbReference>
<dbReference type="PANTHER" id="PTHR47324">
    <property type="entry name" value="PROTEIN IRG-7-RELATED"/>
    <property type="match status" value="1"/>
</dbReference>
<dbReference type="Gene3D" id="2.10.25.10">
    <property type="entry name" value="Laminin"/>
    <property type="match status" value="1"/>
</dbReference>
<dbReference type="Proteomes" id="UP001328107">
    <property type="component" value="Unassembled WGS sequence"/>
</dbReference>
<dbReference type="InterPro" id="IPR001304">
    <property type="entry name" value="C-type_lectin-like"/>
</dbReference>
<dbReference type="InterPro" id="IPR006582">
    <property type="entry name" value="MD_domain"/>
</dbReference>
<dbReference type="SMART" id="SM00604">
    <property type="entry name" value="MD"/>
    <property type="match status" value="2"/>
</dbReference>
<feature type="domain" description="EGF-like" evidence="2">
    <location>
        <begin position="254"/>
        <end position="288"/>
    </location>
</feature>
<proteinExistence type="predicted"/>
<dbReference type="PROSITE" id="PS50026">
    <property type="entry name" value="EGF_3"/>
    <property type="match status" value="1"/>
</dbReference>